<dbReference type="CDD" id="cd00177">
    <property type="entry name" value="START"/>
    <property type="match status" value="1"/>
</dbReference>
<dbReference type="SUPFAM" id="SSF55961">
    <property type="entry name" value="Bet v1-like"/>
    <property type="match status" value="1"/>
</dbReference>
<keyword evidence="2" id="KW-1133">Transmembrane helix</keyword>
<dbReference type="PANTHER" id="PTHR19308">
    <property type="entry name" value="PHOSPHATIDYLCHOLINE TRANSFER PROTEIN"/>
    <property type="match status" value="1"/>
</dbReference>
<keyword evidence="2" id="KW-0812">Transmembrane</keyword>
<dbReference type="PANTHER" id="PTHR19308:SF14">
    <property type="entry name" value="START DOMAIN-CONTAINING PROTEIN"/>
    <property type="match status" value="1"/>
</dbReference>
<keyword evidence="5" id="KW-1185">Reference proteome</keyword>
<evidence type="ECO:0000256" key="2">
    <source>
        <dbReference type="SAM" id="Phobius"/>
    </source>
</evidence>
<dbReference type="AlphaFoldDB" id="A0A9Q3BGM7"/>
<dbReference type="EMBL" id="AVOT02000919">
    <property type="protein sequence ID" value="MBW0464944.1"/>
    <property type="molecule type" value="Genomic_DNA"/>
</dbReference>
<keyword evidence="2" id="KW-0472">Membrane</keyword>
<feature type="region of interest" description="Disordered" evidence="1">
    <location>
        <begin position="447"/>
        <end position="475"/>
    </location>
</feature>
<evidence type="ECO:0000259" key="3">
    <source>
        <dbReference type="PROSITE" id="PS50848"/>
    </source>
</evidence>
<feature type="compositionally biased region" description="Polar residues" evidence="1">
    <location>
        <begin position="107"/>
        <end position="118"/>
    </location>
</feature>
<proteinExistence type="predicted"/>
<feature type="region of interest" description="Disordered" evidence="1">
    <location>
        <begin position="105"/>
        <end position="147"/>
    </location>
</feature>
<protein>
    <recommendedName>
        <fullName evidence="3">START domain-containing protein</fullName>
    </recommendedName>
</protein>
<dbReference type="GO" id="GO:0005737">
    <property type="term" value="C:cytoplasm"/>
    <property type="evidence" value="ECO:0007669"/>
    <property type="project" value="UniProtKB-ARBA"/>
</dbReference>
<dbReference type="Pfam" id="PF01852">
    <property type="entry name" value="START"/>
    <property type="match status" value="1"/>
</dbReference>
<dbReference type="Gene3D" id="3.30.530.20">
    <property type="match status" value="1"/>
</dbReference>
<feature type="region of interest" description="Disordered" evidence="1">
    <location>
        <begin position="406"/>
        <end position="429"/>
    </location>
</feature>
<dbReference type="InterPro" id="IPR051213">
    <property type="entry name" value="START_lipid_transfer"/>
</dbReference>
<feature type="compositionally biased region" description="Polar residues" evidence="1">
    <location>
        <begin position="127"/>
        <end position="140"/>
    </location>
</feature>
<feature type="compositionally biased region" description="Polar residues" evidence="1">
    <location>
        <begin position="406"/>
        <end position="424"/>
    </location>
</feature>
<dbReference type="GO" id="GO:0008289">
    <property type="term" value="F:lipid binding"/>
    <property type="evidence" value="ECO:0007669"/>
    <property type="project" value="InterPro"/>
</dbReference>
<name>A0A9Q3BGM7_9BASI</name>
<accession>A0A9Q3BGM7</accession>
<evidence type="ECO:0000313" key="4">
    <source>
        <dbReference type="EMBL" id="MBW0464944.1"/>
    </source>
</evidence>
<dbReference type="InterPro" id="IPR002913">
    <property type="entry name" value="START_lipid-bd_dom"/>
</dbReference>
<dbReference type="Proteomes" id="UP000765509">
    <property type="component" value="Unassembled WGS sequence"/>
</dbReference>
<feature type="region of interest" description="Disordered" evidence="1">
    <location>
        <begin position="951"/>
        <end position="974"/>
    </location>
</feature>
<feature type="compositionally biased region" description="Polar residues" evidence="1">
    <location>
        <begin position="962"/>
        <end position="971"/>
    </location>
</feature>
<feature type="domain" description="START" evidence="3">
    <location>
        <begin position="172"/>
        <end position="353"/>
    </location>
</feature>
<evidence type="ECO:0000313" key="5">
    <source>
        <dbReference type="Proteomes" id="UP000765509"/>
    </source>
</evidence>
<dbReference type="PROSITE" id="PS50848">
    <property type="entry name" value="START"/>
    <property type="match status" value="1"/>
</dbReference>
<organism evidence="4 5">
    <name type="scientific">Austropuccinia psidii MF-1</name>
    <dbReference type="NCBI Taxonomy" id="1389203"/>
    <lineage>
        <taxon>Eukaryota</taxon>
        <taxon>Fungi</taxon>
        <taxon>Dikarya</taxon>
        <taxon>Basidiomycota</taxon>
        <taxon>Pucciniomycotina</taxon>
        <taxon>Pucciniomycetes</taxon>
        <taxon>Pucciniales</taxon>
        <taxon>Sphaerophragmiaceae</taxon>
        <taxon>Austropuccinia</taxon>
    </lineage>
</organism>
<feature type="transmembrane region" description="Helical" evidence="2">
    <location>
        <begin position="1052"/>
        <end position="1072"/>
    </location>
</feature>
<dbReference type="OrthoDB" id="196858at2759"/>
<sequence>MQFQFQFYLYPQGPPSSSFSSHHPSPSFGHRQTFTFNSSINQLRCSPIIHSFNPVDWVQILRFQFLSHRLFVVSSSTVYLSMSLSEYDESEFEEDSQLILSDEEADSSNFHHQNQQSKFPPHHHQAKSSGNDNTPSNSQRGLSTSGSVLSNNSSKFIDHIDLVMNKIKGLQSDQQWSRVIKHRTGVQVFVQKNVKVIGNSKMIPIFKGVGLIRGYSPASVFAVVGSSKLWDEWYEDGNLVENLNDQVSLTYMCMKAGIGTRTRDLSLVEKVEVAEDGSIYFCASSIDTPRVPTVPGRIRAHIELHAWVLEPIFLSNSSLPPNSNSASTKVTYYLQVDVKTFVAEAISQRYLARRPLCITKIDSYLQKRGSPIQIDGLNQAESQPGQGGTRNGLQRNYMSIQQLDFSPQTNHARLPSSTNNTPATRSKKPYLSNMNLLGHKFRHRLASSNSSPLLNPDKKSPRSLPIGYASSPENPPKLPQHIGWIKHLMPNEESFGWNKSNDLVELFLKYLEDSTVNRKNWKAVQNATNSSPMLLNFDLLKCKQAQPENLFSLPLVKSQATLVTQIEYQSSPVTPEQVLVTILSSLAQQIWDAKLHGYSKLGGQTNRHQVLLRTENGFDQNTYLGTMRAVYPHIRDELTFCFDQLVVRRPKALDNVRKDQEDSKIVVIHNSIEDEKRYLEFLSGPTQSHFLSTGLEATLREKVNGNLLSRINLGGWLIQTGALADEIEITHMSALQLNLKNQSLHSNSLPPFLIKLITCNLAERPHQVSQFIQTYGFAPGFVRWMGGEIEYLGDFEPEEEGIGPSSQKGVTTRQNSLLRGEIEWRFRKKALQNPKEFKSEDLTSSARKIEQTCWFQWSDQMYPNGIDLSLKPASAVKVRIVQKLHNTLQFTWNKSLGDVQLDDSNLIKLTAKRLTDSKLSLVGQVVFNGSALVEPAPDLIENSMIGSSRVRKVKKGSMPNLGRSTKNSMNGSDMKENTTMIHEKTKSKKGHMIEDSKTNFNTNNDKRVKIKPKESNNSLLSNLSINNNLNDQNSSKILIDANVMLIINQNLYFTRSQVFFMFIFIGLAYVYGKLG</sequence>
<evidence type="ECO:0000256" key="1">
    <source>
        <dbReference type="SAM" id="MobiDB-lite"/>
    </source>
</evidence>
<reference evidence="4" key="1">
    <citation type="submission" date="2021-03" db="EMBL/GenBank/DDBJ databases">
        <title>Draft genome sequence of rust myrtle Austropuccinia psidii MF-1, a brazilian biotype.</title>
        <authorList>
            <person name="Quecine M.C."/>
            <person name="Pachon D.M.R."/>
            <person name="Bonatelli M.L."/>
            <person name="Correr F.H."/>
            <person name="Franceschini L.M."/>
            <person name="Leite T.F."/>
            <person name="Margarido G.R.A."/>
            <person name="Almeida C.A."/>
            <person name="Ferrarezi J.A."/>
            <person name="Labate C.A."/>
        </authorList>
    </citation>
    <scope>NUCLEOTIDE SEQUENCE</scope>
    <source>
        <strain evidence="4">MF-1</strain>
    </source>
</reference>
<comment type="caution">
    <text evidence="4">The sequence shown here is derived from an EMBL/GenBank/DDBJ whole genome shotgun (WGS) entry which is preliminary data.</text>
</comment>
<dbReference type="InterPro" id="IPR023393">
    <property type="entry name" value="START-like_dom_sf"/>
</dbReference>
<gene>
    <name evidence="4" type="ORF">O181_004659</name>
</gene>